<evidence type="ECO:0000256" key="2">
    <source>
        <dbReference type="SAM" id="Phobius"/>
    </source>
</evidence>
<evidence type="ECO:0000313" key="3">
    <source>
        <dbReference type="EMBL" id="HGM07428.1"/>
    </source>
</evidence>
<organism evidence="3">
    <name type="scientific">Ignisphaera aggregans</name>
    <dbReference type="NCBI Taxonomy" id="334771"/>
    <lineage>
        <taxon>Archaea</taxon>
        <taxon>Thermoproteota</taxon>
        <taxon>Thermoprotei</taxon>
        <taxon>Desulfurococcales</taxon>
        <taxon>Desulfurococcaceae</taxon>
        <taxon>Ignisphaera</taxon>
    </lineage>
</organism>
<dbReference type="GO" id="GO:0001682">
    <property type="term" value="P:tRNA 5'-leader removal"/>
    <property type="evidence" value="ECO:0007669"/>
    <property type="project" value="InterPro"/>
</dbReference>
<comment type="caution">
    <text evidence="3">The sequence shown here is derived from an EMBL/GenBank/DDBJ whole genome shotgun (WGS) entry which is preliminary data.</text>
</comment>
<feature type="transmembrane region" description="Helical" evidence="2">
    <location>
        <begin position="12"/>
        <end position="33"/>
    </location>
</feature>
<keyword evidence="2" id="KW-0812">Transmembrane</keyword>
<evidence type="ECO:0008006" key="4">
    <source>
        <dbReference type="Google" id="ProtNLM"/>
    </source>
</evidence>
<dbReference type="EMBL" id="DTCA01000107">
    <property type="protein sequence ID" value="HGM07428.1"/>
    <property type="molecule type" value="Genomic_DNA"/>
</dbReference>
<dbReference type="GO" id="GO:0030677">
    <property type="term" value="C:ribonuclease P complex"/>
    <property type="evidence" value="ECO:0007669"/>
    <property type="project" value="InterPro"/>
</dbReference>
<gene>
    <name evidence="3" type="ORF">ENU31_03340</name>
</gene>
<dbReference type="Pfam" id="PF01900">
    <property type="entry name" value="RNase_P_Rpp14"/>
    <property type="match status" value="1"/>
</dbReference>
<dbReference type="Gene3D" id="3.30.70.3250">
    <property type="entry name" value="Ribonuclease P, Pop5 subunit"/>
    <property type="match status" value="1"/>
</dbReference>
<dbReference type="SUPFAM" id="SSF160350">
    <property type="entry name" value="Rnp2-like"/>
    <property type="match status" value="1"/>
</dbReference>
<name>A0A7C4D197_9CREN</name>
<dbReference type="InterPro" id="IPR038085">
    <property type="entry name" value="Rnp2-like_sf"/>
</dbReference>
<accession>A0A7C4D197</accession>
<keyword evidence="2" id="KW-0472">Membrane</keyword>
<protein>
    <recommendedName>
        <fullName evidence="4">RNase P component 2</fullName>
    </recommendedName>
</protein>
<sequence>MNIEVSSTTAAYLALILSLMSIVLIVIMSTRFYGYIKALLDELGLHIALHKKYRRVKRYILVKFICLDNGFEILSEHIKQSLNKLLGPILRYRCNVDVVSYRPEKKRAIIRVRGEAICVTYTLLALTINHLERSSDSCIAIPIKTSGLISRLKRRYLRS</sequence>
<keyword evidence="1" id="KW-0819">tRNA processing</keyword>
<evidence type="ECO:0000256" key="1">
    <source>
        <dbReference type="ARBA" id="ARBA00022694"/>
    </source>
</evidence>
<reference evidence="3" key="1">
    <citation type="journal article" date="2020" name="mSystems">
        <title>Genome- and Community-Level Interaction Insights into Carbon Utilization and Element Cycling Functions of Hydrothermarchaeota in Hydrothermal Sediment.</title>
        <authorList>
            <person name="Zhou Z."/>
            <person name="Liu Y."/>
            <person name="Xu W."/>
            <person name="Pan J."/>
            <person name="Luo Z.H."/>
            <person name="Li M."/>
        </authorList>
    </citation>
    <scope>NUCLEOTIDE SEQUENCE [LARGE SCALE GENOMIC DNA]</scope>
    <source>
        <strain evidence="3">SpSt-658</strain>
    </source>
</reference>
<proteinExistence type="predicted"/>
<dbReference type="InterPro" id="IPR002759">
    <property type="entry name" value="Pop5/Rpp14/Rnp2-like"/>
</dbReference>
<keyword evidence="2" id="KW-1133">Transmembrane helix</keyword>
<dbReference type="AlphaFoldDB" id="A0A7C4D197"/>